<dbReference type="CDD" id="cd03215">
    <property type="entry name" value="ABC_Carb_Monos_II"/>
    <property type="match status" value="1"/>
</dbReference>
<evidence type="ECO:0000256" key="4">
    <source>
        <dbReference type="ARBA" id="ARBA00022737"/>
    </source>
</evidence>
<organism evidence="10 11">
    <name type="scientific">Enterocloster bolteae (strain ATCC BAA-613 / DSM 15670 / CCUG 46953 / JCM 12243 / WAL 16351)</name>
    <name type="common">Clostridium bolteae</name>
    <dbReference type="NCBI Taxonomy" id="411902"/>
    <lineage>
        <taxon>Bacteria</taxon>
        <taxon>Bacillati</taxon>
        <taxon>Bacillota</taxon>
        <taxon>Clostridia</taxon>
        <taxon>Lachnospirales</taxon>
        <taxon>Lachnospiraceae</taxon>
        <taxon>Enterocloster</taxon>
    </lineage>
</organism>
<dbReference type="SUPFAM" id="SSF52540">
    <property type="entry name" value="P-loop containing nucleoside triphosphate hydrolases"/>
    <property type="match status" value="2"/>
</dbReference>
<evidence type="ECO:0000256" key="8">
    <source>
        <dbReference type="ARBA" id="ARBA00023136"/>
    </source>
</evidence>
<evidence type="ECO:0000313" key="10">
    <source>
        <dbReference type="EMBL" id="EDP16936.1"/>
    </source>
</evidence>
<evidence type="ECO:0000259" key="9">
    <source>
        <dbReference type="PROSITE" id="PS50893"/>
    </source>
</evidence>
<keyword evidence="6" id="KW-0067">ATP-binding</keyword>
<feature type="domain" description="ABC transporter" evidence="9">
    <location>
        <begin position="16"/>
        <end position="252"/>
    </location>
</feature>
<reference evidence="10 11" key="2">
    <citation type="submission" date="2007-09" db="EMBL/GenBank/DDBJ databases">
        <title>Draft genome sequence of Clostridium bolteae (ATCC BAA-613).</title>
        <authorList>
            <person name="Sudarsanam P."/>
            <person name="Ley R."/>
            <person name="Guruge J."/>
            <person name="Turnbaugh P.J."/>
            <person name="Mahowald M."/>
            <person name="Liep D."/>
            <person name="Gordon J."/>
        </authorList>
    </citation>
    <scope>NUCLEOTIDE SEQUENCE [LARGE SCALE GENOMIC DNA]</scope>
    <source>
        <strain evidence="11">ATCC BAA-613 / DSM 15670 / CCUG 46953 / JCM 12243 / WAL 16351</strain>
    </source>
</reference>
<dbReference type="FunFam" id="3.40.50.300:FF:000127">
    <property type="entry name" value="Ribose import ATP-binding protein RbsA"/>
    <property type="match status" value="1"/>
</dbReference>
<dbReference type="CDD" id="cd03216">
    <property type="entry name" value="ABC_Carb_Monos_I"/>
    <property type="match status" value="1"/>
</dbReference>
<dbReference type="PaxDb" id="411902-CLOBOL_02850"/>
<evidence type="ECO:0000256" key="3">
    <source>
        <dbReference type="ARBA" id="ARBA00022475"/>
    </source>
</evidence>
<dbReference type="HOGENOM" id="CLU_000604_92_3_9"/>
<feature type="domain" description="ABC transporter" evidence="9">
    <location>
        <begin position="264"/>
        <end position="507"/>
    </location>
</feature>
<dbReference type="SMART" id="SM00382">
    <property type="entry name" value="AAA"/>
    <property type="match status" value="2"/>
</dbReference>
<dbReference type="GO" id="GO:0016887">
    <property type="term" value="F:ATP hydrolysis activity"/>
    <property type="evidence" value="ECO:0007669"/>
    <property type="project" value="InterPro"/>
</dbReference>
<reference evidence="10 11" key="1">
    <citation type="submission" date="2007-08" db="EMBL/GenBank/DDBJ databases">
        <authorList>
            <person name="Fulton L."/>
            <person name="Clifton S."/>
            <person name="Fulton B."/>
            <person name="Xu J."/>
            <person name="Minx P."/>
            <person name="Pepin K.H."/>
            <person name="Johnson M."/>
            <person name="Thiruvilangam P."/>
            <person name="Bhonagiri V."/>
            <person name="Nash W.E."/>
            <person name="Mardis E.R."/>
            <person name="Wilson R.K."/>
        </authorList>
    </citation>
    <scope>NUCLEOTIDE SEQUENCE [LARGE SCALE GENOMIC DNA]</scope>
    <source>
        <strain evidence="11">ATCC BAA-613 / DSM 15670 / CCUG 46953 / JCM 12243 / WAL 16351</strain>
    </source>
</reference>
<dbReference type="Gene3D" id="3.40.50.300">
    <property type="entry name" value="P-loop containing nucleotide triphosphate hydrolases"/>
    <property type="match status" value="2"/>
</dbReference>
<dbReference type="GO" id="GO:0005524">
    <property type="term" value="F:ATP binding"/>
    <property type="evidence" value="ECO:0007669"/>
    <property type="project" value="UniProtKB-KW"/>
</dbReference>
<keyword evidence="8" id="KW-0472">Membrane</keyword>
<dbReference type="InterPro" id="IPR027417">
    <property type="entry name" value="P-loop_NTPase"/>
</dbReference>
<sequence length="507" mass="56814">MLPWLEKGINMNDVLLEMKEINKSYSGVQVLHNVNLKVRKGEIHALMGENGAGKSTLIKIITGIVQADSGEKTYKGEPLNISHPSQIYHYGIGIVHQEFNLLPDLNVAQNIFIAREPMKKFGFVDEKKSDQDAQKLLDRLQLKIDIHKKVIQLSVAEQQLVEIAKALSYDCELLILDEPTSALADSEAEVLFGILEHLREQGVAIIYVSHRMSDIKRIVDRVTVLRDGHFIGEHLLSDITEEQLISEIVGRKLEAYFPKKPKYKRGEQTLEVKGLSVKGLLEDISFEAYKGEILGIAGLMGAGRTELAHAIFGKLRPTAGEIIVHGKKQKFDSPQKAIRAGIGYTTEDRKRDGLMLNQDIKSNILISSYDQLVNFWGLVKEGMANRRTDEYIEKMNIKTTGRNQNIGSLSGGNQQKAVLAKWLSANVDIFFFDEPTRGIDVGAKMEIYQLMYTLVENGVTVIMISSELPEILGMSDRILVMSHGKLAADLDISEATQEKIYYYASQE</sequence>
<dbReference type="Proteomes" id="UP000005396">
    <property type="component" value="Unassembled WGS sequence"/>
</dbReference>
<accession>A8RQW9</accession>
<dbReference type="InterPro" id="IPR017871">
    <property type="entry name" value="ABC_transporter-like_CS"/>
</dbReference>
<dbReference type="PROSITE" id="PS50893">
    <property type="entry name" value="ABC_TRANSPORTER_2"/>
    <property type="match status" value="2"/>
</dbReference>
<dbReference type="EMBL" id="ABCC02000026">
    <property type="protein sequence ID" value="EDP16936.1"/>
    <property type="molecule type" value="Genomic_DNA"/>
</dbReference>
<dbReference type="InterPro" id="IPR003439">
    <property type="entry name" value="ABC_transporter-like_ATP-bd"/>
</dbReference>
<dbReference type="AlphaFoldDB" id="A8RQW9"/>
<dbReference type="InterPro" id="IPR050107">
    <property type="entry name" value="ABC_carbohydrate_import_ATPase"/>
</dbReference>
<evidence type="ECO:0000256" key="1">
    <source>
        <dbReference type="ARBA" id="ARBA00004202"/>
    </source>
</evidence>
<keyword evidence="3" id="KW-1003">Cell membrane</keyword>
<comment type="caution">
    <text evidence="10">The sequence shown here is derived from an EMBL/GenBank/DDBJ whole genome shotgun (WGS) entry which is preliminary data.</text>
</comment>
<protein>
    <recommendedName>
        <fullName evidence="9">ABC transporter domain-containing protein</fullName>
    </recommendedName>
</protein>
<keyword evidence="5" id="KW-0547">Nucleotide-binding</keyword>
<evidence type="ECO:0000256" key="6">
    <source>
        <dbReference type="ARBA" id="ARBA00022840"/>
    </source>
</evidence>
<dbReference type="GO" id="GO:0005886">
    <property type="term" value="C:plasma membrane"/>
    <property type="evidence" value="ECO:0007669"/>
    <property type="project" value="UniProtKB-SubCell"/>
</dbReference>
<proteinExistence type="predicted"/>
<gene>
    <name evidence="10" type="ORF">CLOBOL_02850</name>
</gene>
<evidence type="ECO:0000313" key="11">
    <source>
        <dbReference type="Proteomes" id="UP000005396"/>
    </source>
</evidence>
<comment type="subcellular location">
    <subcellularLocation>
        <location evidence="1">Cell membrane</location>
        <topology evidence="1">Peripheral membrane protein</topology>
    </subcellularLocation>
</comment>
<dbReference type="PANTHER" id="PTHR43790:SF9">
    <property type="entry name" value="GALACTOFURANOSE TRANSPORTER ATP-BINDING PROTEIN YTFR"/>
    <property type="match status" value="1"/>
</dbReference>
<keyword evidence="4" id="KW-0677">Repeat</keyword>
<dbReference type="PROSITE" id="PS00211">
    <property type="entry name" value="ABC_TRANSPORTER_1"/>
    <property type="match status" value="1"/>
</dbReference>
<name>A8RQW9_ENTBW</name>
<evidence type="ECO:0000256" key="7">
    <source>
        <dbReference type="ARBA" id="ARBA00022967"/>
    </source>
</evidence>
<evidence type="ECO:0000256" key="2">
    <source>
        <dbReference type="ARBA" id="ARBA00022448"/>
    </source>
</evidence>
<dbReference type="InterPro" id="IPR003593">
    <property type="entry name" value="AAA+_ATPase"/>
</dbReference>
<keyword evidence="2" id="KW-0813">Transport</keyword>
<dbReference type="eggNOG" id="COG1129">
    <property type="taxonomic scope" value="Bacteria"/>
</dbReference>
<evidence type="ECO:0000256" key="5">
    <source>
        <dbReference type="ARBA" id="ARBA00022741"/>
    </source>
</evidence>
<dbReference type="Pfam" id="PF00005">
    <property type="entry name" value="ABC_tran"/>
    <property type="match status" value="2"/>
</dbReference>
<dbReference type="PANTHER" id="PTHR43790">
    <property type="entry name" value="CARBOHYDRATE TRANSPORT ATP-BINDING PROTEIN MG119-RELATED"/>
    <property type="match status" value="1"/>
</dbReference>
<keyword evidence="7" id="KW-1278">Translocase</keyword>